<dbReference type="Gene3D" id="3.50.50.60">
    <property type="entry name" value="FAD/NAD(P)-binding domain"/>
    <property type="match status" value="1"/>
</dbReference>
<dbReference type="EMBL" id="SLWS01000002">
    <property type="protein sequence ID" value="TCO62410.1"/>
    <property type="molecule type" value="Genomic_DNA"/>
</dbReference>
<feature type="domain" description="FAD-binding" evidence="1">
    <location>
        <begin position="2"/>
        <end position="306"/>
    </location>
</feature>
<dbReference type="AlphaFoldDB" id="A0A4V2S849"/>
<comment type="caution">
    <text evidence="2">The sequence shown here is derived from an EMBL/GenBank/DDBJ whole genome shotgun (WGS) entry which is preliminary data.</text>
</comment>
<dbReference type="Gene3D" id="3.30.9.10">
    <property type="entry name" value="D-Amino Acid Oxidase, subunit A, domain 2"/>
    <property type="match status" value="1"/>
</dbReference>
<dbReference type="SUPFAM" id="SSF51905">
    <property type="entry name" value="FAD/NAD(P)-binding domain"/>
    <property type="match status" value="1"/>
</dbReference>
<name>A0A4V2S849_9PSEU</name>
<dbReference type="InterPro" id="IPR036188">
    <property type="entry name" value="FAD/NAD-bd_sf"/>
</dbReference>
<keyword evidence="3" id="KW-1185">Reference proteome</keyword>
<dbReference type="GO" id="GO:0071949">
    <property type="term" value="F:FAD binding"/>
    <property type="evidence" value="ECO:0007669"/>
    <property type="project" value="InterPro"/>
</dbReference>
<sequence>MKVVICGAGITGLTLAHRLSGHEVVLLERAPGPRPQGYMIDFFGPGYDALEAMGLLPAVEEIAYHLDEATLLDEHGHRRSAVQYPEFAKIVDGRLMSLMRPDLERVLLENLPSTVDLRFDTSLTAIAGNKVTLDDGTELEADLIVGADGVHSTVRRLVFGEIPLRHLGFHTAAYIFDDPEIHAATVGRFCLTDTVGQQMGLYGLRDGRVAAFAVHRTADPTIPDDIPAALKATYGGLGWLVPRALEKCPSAAEIYYDQVAQVEMPRWSKGNVVLVGDACYAVSLLAGQGASLGIGGAYVLTEQLTTQPLDQALAEYERLWRPVVEDKQKVGRSGAHWFLPKSTMELQLRRMMLRLSRLPMVRRYVAVTLVGKPSTLIRSPAAST</sequence>
<reference evidence="2 3" key="1">
    <citation type="submission" date="2019-03" db="EMBL/GenBank/DDBJ databases">
        <title>Genomic Encyclopedia of Type Strains, Phase IV (KMG-IV): sequencing the most valuable type-strain genomes for metagenomic binning, comparative biology and taxonomic classification.</title>
        <authorList>
            <person name="Goeker M."/>
        </authorList>
    </citation>
    <scope>NUCLEOTIDE SEQUENCE [LARGE SCALE GENOMIC DNA]</scope>
    <source>
        <strain evidence="2 3">DSM 45934</strain>
    </source>
</reference>
<dbReference type="PANTHER" id="PTHR46865">
    <property type="entry name" value="OXIDOREDUCTASE-RELATED"/>
    <property type="match status" value="1"/>
</dbReference>
<dbReference type="OrthoDB" id="3356051at2"/>
<evidence type="ECO:0000259" key="1">
    <source>
        <dbReference type="Pfam" id="PF01494"/>
    </source>
</evidence>
<gene>
    <name evidence="2" type="ORF">EV192_102548</name>
</gene>
<dbReference type="Pfam" id="PF01494">
    <property type="entry name" value="FAD_binding_3"/>
    <property type="match status" value="1"/>
</dbReference>
<dbReference type="Proteomes" id="UP000295680">
    <property type="component" value="Unassembled WGS sequence"/>
</dbReference>
<accession>A0A4V2S849</accession>
<dbReference type="PANTHER" id="PTHR46865:SF8">
    <property type="entry name" value="POSSIBLE OXIDOREDUCTASE"/>
    <property type="match status" value="1"/>
</dbReference>
<dbReference type="RefSeq" id="WP_132114156.1">
    <property type="nucleotide sequence ID" value="NZ_SLWS01000002.1"/>
</dbReference>
<dbReference type="PRINTS" id="PR00420">
    <property type="entry name" value="RNGMNOXGNASE"/>
</dbReference>
<organism evidence="2 3">
    <name type="scientific">Actinocrispum wychmicini</name>
    <dbReference type="NCBI Taxonomy" id="1213861"/>
    <lineage>
        <taxon>Bacteria</taxon>
        <taxon>Bacillati</taxon>
        <taxon>Actinomycetota</taxon>
        <taxon>Actinomycetes</taxon>
        <taxon>Pseudonocardiales</taxon>
        <taxon>Pseudonocardiaceae</taxon>
        <taxon>Actinocrispum</taxon>
    </lineage>
</organism>
<evidence type="ECO:0000313" key="3">
    <source>
        <dbReference type="Proteomes" id="UP000295680"/>
    </source>
</evidence>
<proteinExistence type="predicted"/>
<protein>
    <submittedName>
        <fullName evidence="2">2-polyprenyl-6-methoxyphenol hydroxylase-like FAD-dependent oxidoreductase</fullName>
    </submittedName>
</protein>
<dbReference type="InterPro" id="IPR002938">
    <property type="entry name" value="FAD-bd"/>
</dbReference>
<evidence type="ECO:0000313" key="2">
    <source>
        <dbReference type="EMBL" id="TCO62410.1"/>
    </source>
</evidence>
<dbReference type="InterPro" id="IPR051704">
    <property type="entry name" value="FAD_aromatic-hydroxylase"/>
</dbReference>